<feature type="chain" id="PRO_5045774815" evidence="8">
    <location>
        <begin position="20"/>
        <end position="390"/>
    </location>
</feature>
<evidence type="ECO:0000256" key="6">
    <source>
        <dbReference type="ARBA" id="ARBA00023136"/>
    </source>
</evidence>
<evidence type="ECO:0000256" key="8">
    <source>
        <dbReference type="SAM" id="SignalP"/>
    </source>
</evidence>
<evidence type="ECO:0000256" key="4">
    <source>
        <dbReference type="ARBA" id="ARBA00022692"/>
    </source>
</evidence>
<dbReference type="InterPro" id="IPR005017">
    <property type="entry name" value="OMPP1/FadL/TodX"/>
</dbReference>
<reference evidence="9 10" key="1">
    <citation type="submission" date="2020-03" db="EMBL/GenBank/DDBJ databases">
        <title>Draft genome sequence of environmentally isolated violet-colored cultures.</title>
        <authorList>
            <person name="Wilson H.S."/>
        </authorList>
    </citation>
    <scope>NUCLEOTIDE SEQUENCE [LARGE SCALE GENOMIC DNA]</scope>
    <source>
        <strain evidence="9 10">HSC-16F04</strain>
    </source>
</reference>
<dbReference type="Gene3D" id="2.40.160.60">
    <property type="entry name" value="Outer membrane protein transport protein (OMPP1/FadL/TodX)"/>
    <property type="match status" value="1"/>
</dbReference>
<keyword evidence="4" id="KW-0812">Transmembrane</keyword>
<protein>
    <submittedName>
        <fullName evidence="9">Fatty acid transporter</fullName>
    </submittedName>
</protein>
<sequence>MKPQLLALLLAGLSGSSWAGGLYLYELGTEDVGLAGAGSAARAQDATTIATNPAGMTMLEGDQLTIGLQGLYGDAKYQQDGRGAFSGNEAGNVVGWFPGMSVFYSHSVDEQLKVGIGVYGNFGLGLDFGDWAGSRLIKRSTLLGMTIQPTVAYKINDQWSVGGSINANYGVFSLTRSTPGGDVELNDTDWSASIKLGVLYQPDHATRLGLSYTSETEYNFNSSVNHPLGGQIPASGSINAPQQLMFSAFHQLAPQWAVMANLGWQNWEAYNDNQLWLGNNEAPNADRMQDTWHTALGLQYQATPALRLNTGIAYDSSFYKDQQNTSMTMPSGEAWRFGLGGQYQLNKTDSLGVAFEYVHFDSAYVPSPLLSGAYHSPKMYFITANYSKKF</sequence>
<keyword evidence="6" id="KW-0472">Membrane</keyword>
<dbReference type="Pfam" id="PF03349">
    <property type="entry name" value="Toluene_X"/>
    <property type="match status" value="1"/>
</dbReference>
<comment type="caution">
    <text evidence="9">The sequence shown here is derived from an EMBL/GenBank/DDBJ whole genome shotgun (WGS) entry which is preliminary data.</text>
</comment>
<organism evidence="9 10">
    <name type="scientific">Iodobacter violaceini</name>
    <dbReference type="NCBI Taxonomy" id="3044271"/>
    <lineage>
        <taxon>Bacteria</taxon>
        <taxon>Pseudomonadati</taxon>
        <taxon>Pseudomonadota</taxon>
        <taxon>Betaproteobacteria</taxon>
        <taxon>Neisseriales</taxon>
        <taxon>Chitinibacteraceae</taxon>
        <taxon>Iodobacter</taxon>
    </lineage>
</organism>
<keyword evidence="10" id="KW-1185">Reference proteome</keyword>
<evidence type="ECO:0000313" key="9">
    <source>
        <dbReference type="EMBL" id="NHQ88421.1"/>
    </source>
</evidence>
<dbReference type="PANTHER" id="PTHR35093">
    <property type="entry name" value="OUTER MEMBRANE PROTEIN NMB0088-RELATED"/>
    <property type="match status" value="1"/>
</dbReference>
<keyword evidence="3" id="KW-1134">Transmembrane beta strand</keyword>
<dbReference type="RefSeq" id="WP_166830138.1">
    <property type="nucleotide sequence ID" value="NZ_JAAOLX010000015.1"/>
</dbReference>
<evidence type="ECO:0000256" key="1">
    <source>
        <dbReference type="ARBA" id="ARBA00004571"/>
    </source>
</evidence>
<feature type="signal peptide" evidence="8">
    <location>
        <begin position="1"/>
        <end position="19"/>
    </location>
</feature>
<evidence type="ECO:0000256" key="3">
    <source>
        <dbReference type="ARBA" id="ARBA00022452"/>
    </source>
</evidence>
<proteinExistence type="inferred from homology"/>
<keyword evidence="5 8" id="KW-0732">Signal</keyword>
<dbReference type="SUPFAM" id="SSF56935">
    <property type="entry name" value="Porins"/>
    <property type="match status" value="1"/>
</dbReference>
<comment type="similarity">
    <text evidence="2">Belongs to the OmpP1/FadL family.</text>
</comment>
<dbReference type="PANTHER" id="PTHR35093:SF8">
    <property type="entry name" value="OUTER MEMBRANE PROTEIN NMB0088-RELATED"/>
    <property type="match status" value="1"/>
</dbReference>
<gene>
    <name evidence="9" type="ORF">HA050_20175</name>
</gene>
<dbReference type="Proteomes" id="UP000712570">
    <property type="component" value="Unassembled WGS sequence"/>
</dbReference>
<dbReference type="EMBL" id="JAAOLX010000015">
    <property type="protein sequence ID" value="NHQ88421.1"/>
    <property type="molecule type" value="Genomic_DNA"/>
</dbReference>
<evidence type="ECO:0000256" key="2">
    <source>
        <dbReference type="ARBA" id="ARBA00008163"/>
    </source>
</evidence>
<name>A0ABX0KUS5_9NEIS</name>
<keyword evidence="7" id="KW-0998">Cell outer membrane</keyword>
<evidence type="ECO:0000256" key="5">
    <source>
        <dbReference type="ARBA" id="ARBA00022729"/>
    </source>
</evidence>
<accession>A0ABX0KUS5</accession>
<evidence type="ECO:0000313" key="10">
    <source>
        <dbReference type="Proteomes" id="UP000712570"/>
    </source>
</evidence>
<evidence type="ECO:0000256" key="7">
    <source>
        <dbReference type="ARBA" id="ARBA00023237"/>
    </source>
</evidence>
<comment type="subcellular location">
    <subcellularLocation>
        <location evidence="1">Cell outer membrane</location>
        <topology evidence="1">Multi-pass membrane protein</topology>
    </subcellularLocation>
</comment>